<dbReference type="RefSeq" id="XP_008718584.1">
    <property type="nucleotide sequence ID" value="XM_008720362.1"/>
</dbReference>
<feature type="domain" description="PXA" evidence="3">
    <location>
        <begin position="166"/>
        <end position="346"/>
    </location>
</feature>
<dbReference type="GO" id="GO:0035091">
    <property type="term" value="F:phosphatidylinositol binding"/>
    <property type="evidence" value="ECO:0007669"/>
    <property type="project" value="InterPro"/>
</dbReference>
<dbReference type="SUPFAM" id="SSF64268">
    <property type="entry name" value="PX domain"/>
    <property type="match status" value="1"/>
</dbReference>
<feature type="region of interest" description="Disordered" evidence="2">
    <location>
        <begin position="407"/>
        <end position="450"/>
    </location>
</feature>
<reference evidence="4 5" key="1">
    <citation type="submission" date="2013-03" db="EMBL/GenBank/DDBJ databases">
        <title>The Genome Sequence of Phialophora europaea CBS 101466.</title>
        <authorList>
            <consortium name="The Broad Institute Genomics Platform"/>
            <person name="Cuomo C."/>
            <person name="de Hoog S."/>
            <person name="Gorbushina A."/>
            <person name="Walker B."/>
            <person name="Young S.K."/>
            <person name="Zeng Q."/>
            <person name="Gargeya S."/>
            <person name="Fitzgerald M."/>
            <person name="Haas B."/>
            <person name="Abouelleil A."/>
            <person name="Allen A.W."/>
            <person name="Alvarado L."/>
            <person name="Arachchi H.M."/>
            <person name="Berlin A.M."/>
            <person name="Chapman S.B."/>
            <person name="Gainer-Dewar J."/>
            <person name="Goldberg J."/>
            <person name="Griggs A."/>
            <person name="Gujja S."/>
            <person name="Hansen M."/>
            <person name="Howarth C."/>
            <person name="Imamovic A."/>
            <person name="Ireland A."/>
            <person name="Larimer J."/>
            <person name="McCowan C."/>
            <person name="Murphy C."/>
            <person name="Pearson M."/>
            <person name="Poon T.W."/>
            <person name="Priest M."/>
            <person name="Roberts A."/>
            <person name="Saif S."/>
            <person name="Shea T."/>
            <person name="Sisk P."/>
            <person name="Sykes S."/>
            <person name="Wortman J."/>
            <person name="Nusbaum C."/>
            <person name="Birren B."/>
        </authorList>
    </citation>
    <scope>NUCLEOTIDE SEQUENCE [LARGE SCALE GENOMIC DNA]</scope>
    <source>
        <strain evidence="4 5">CBS 101466</strain>
    </source>
</reference>
<evidence type="ECO:0000259" key="3">
    <source>
        <dbReference type="PROSITE" id="PS51207"/>
    </source>
</evidence>
<dbReference type="CDD" id="cd06093">
    <property type="entry name" value="PX_domain"/>
    <property type="match status" value="1"/>
</dbReference>
<feature type="compositionally biased region" description="Polar residues" evidence="2">
    <location>
        <begin position="725"/>
        <end position="742"/>
    </location>
</feature>
<dbReference type="HOGENOM" id="CLU_007315_0_0_1"/>
<dbReference type="eggNOG" id="ENOG502RM76">
    <property type="taxonomic scope" value="Eukaryota"/>
</dbReference>
<dbReference type="PANTHER" id="PTHR22775">
    <property type="entry name" value="SORTING NEXIN"/>
    <property type="match status" value="1"/>
</dbReference>
<evidence type="ECO:0000313" key="5">
    <source>
        <dbReference type="Proteomes" id="UP000030752"/>
    </source>
</evidence>
<dbReference type="Pfam" id="PF08628">
    <property type="entry name" value="Nexin_C"/>
    <property type="match status" value="1"/>
</dbReference>
<feature type="compositionally biased region" description="Low complexity" evidence="2">
    <location>
        <begin position="422"/>
        <end position="434"/>
    </location>
</feature>
<accession>W2RVR9</accession>
<gene>
    <name evidence="4" type="ORF">HMPREF1541_06025</name>
</gene>
<dbReference type="STRING" id="1220924.W2RVR9"/>
<feature type="region of interest" description="Disordered" evidence="2">
    <location>
        <begin position="358"/>
        <end position="388"/>
    </location>
</feature>
<dbReference type="Gene3D" id="3.30.1520.10">
    <property type="entry name" value="Phox-like domain"/>
    <property type="match status" value="1"/>
</dbReference>
<name>W2RVR9_CYPE1</name>
<feature type="compositionally biased region" description="Polar residues" evidence="2">
    <location>
        <begin position="361"/>
        <end position="370"/>
    </location>
</feature>
<dbReference type="Proteomes" id="UP000030752">
    <property type="component" value="Unassembled WGS sequence"/>
</dbReference>
<feature type="region of interest" description="Disordered" evidence="2">
    <location>
        <begin position="1"/>
        <end position="38"/>
    </location>
</feature>
<evidence type="ECO:0000256" key="2">
    <source>
        <dbReference type="SAM" id="MobiDB-lite"/>
    </source>
</evidence>
<feature type="compositionally biased region" description="Basic and acidic residues" evidence="2">
    <location>
        <begin position="823"/>
        <end position="833"/>
    </location>
</feature>
<dbReference type="OrthoDB" id="41200at2759"/>
<dbReference type="Pfam" id="PF02194">
    <property type="entry name" value="PXA"/>
    <property type="match status" value="1"/>
</dbReference>
<sequence>MEGHPTVDAGSGSVLNDENPPNLTKPQSTPSATPVLPSTSDRLRAFQNSALQFLSTASNETLGACAVGLAASTYLVLGRLGLVLIGAVGGIVLHATWEGQAASDDGDGGQERQQKKKRELGIEVVKRALDWRDRKHEEQTSAETGQLDTSARLTDPDYELNYSGFQPETQAALNEFTEAVIRDYVHWWYRPLLPTEHSFPAACRQTLTQFILSFSNRLSRKRTADPVLDFMANSTSIMIVFFSELGSALKASQNQDPAVAIQTYLQYQPDSNLANVINTSQQERKLAVVSDDILQSFLDKQSYECPPVKAFLREVLCGLILQPMIVMCSKPEWINGWIVYLLEDGEPEVMNIIDAGVGNMNKGSQSPTKATSKEQAKHQRRVSRAEEAMQQAIEEAEKLNAMIAEDEARRKRDVATSESEETTSVATTDTGVAGITTPTSSDSGRNRKSARSSFMFDAEGNAIQSASASPTRRGGRTALDETHEIVEAPRDDGPLIEPLALSASTEALGQTAQTFDDMGLEGSAEPEIAEVVVPLPLTLQHAFITLIDLGDGDDRSTIKKEPRDDLYMIQIEPASSKFPGWMVTRGYLDFVKIHPTLLTIAKISGVPEFSQQYPELPSWKGVARKPFRTGLEYYLRDALKYERLAESDTMKKFLDKEVGISKAPTQTKNVFVQGGAALENVGKGFVNVLGQGGKGIAGGGKAVLGGVQGAFGTITSGIAGPKKPTTPQRPIQSMNRTTTGSSIAVPRFSQELPRKSVEISEAQGETRPAKPIRMSSDYNQQSGPASHAASSPRESQESLHLPPPPDAISDEYVPIKPMSAKNPAKESLEEERSMPSTPTSSHLPPDSMSASRASLPKKKTQHSPITEGETRVIIDLMFAIITELYSLSSAWTIRLSLLSAAKTYLLRPQNPQLESIRVLLQESVLDANFSDAGLAAHIRKLRENAAATEEERANWPAELTAEEKENLRIKARKLLVERGMPQALTSVMGAAASGEALGRVFDCLQIEEVARGLIFALTLQAIRATTQ</sequence>
<dbReference type="InterPro" id="IPR036871">
    <property type="entry name" value="PX_dom_sf"/>
</dbReference>
<dbReference type="PANTHER" id="PTHR22775:SF47">
    <property type="entry name" value="MEIOTICALLY UP-REGULATED GENE 122 PROTEIN"/>
    <property type="match status" value="1"/>
</dbReference>
<dbReference type="InParanoid" id="W2RVR9"/>
<feature type="compositionally biased region" description="Polar residues" evidence="2">
    <location>
        <begin position="834"/>
        <end position="852"/>
    </location>
</feature>
<feature type="compositionally biased region" description="Polar residues" evidence="2">
    <location>
        <begin position="13"/>
        <end position="38"/>
    </location>
</feature>
<dbReference type="AlphaFoldDB" id="W2RVR9"/>
<evidence type="ECO:0000313" key="4">
    <source>
        <dbReference type="EMBL" id="ETN39799.1"/>
    </source>
</evidence>
<proteinExistence type="inferred from homology"/>
<keyword evidence="5" id="KW-1185">Reference proteome</keyword>
<dbReference type="GeneID" id="19973364"/>
<dbReference type="PROSITE" id="PS51207">
    <property type="entry name" value="PXA"/>
    <property type="match status" value="1"/>
</dbReference>
<dbReference type="EMBL" id="KB822721">
    <property type="protein sequence ID" value="ETN39799.1"/>
    <property type="molecule type" value="Genomic_DNA"/>
</dbReference>
<dbReference type="SMART" id="SM00313">
    <property type="entry name" value="PXA"/>
    <property type="match status" value="1"/>
</dbReference>
<feature type="compositionally biased region" description="Polar residues" evidence="2">
    <location>
        <begin position="776"/>
        <end position="793"/>
    </location>
</feature>
<dbReference type="InterPro" id="IPR013937">
    <property type="entry name" value="Sorting_nexin_C"/>
</dbReference>
<feature type="compositionally biased region" description="Basic and acidic residues" evidence="2">
    <location>
        <begin position="371"/>
        <end position="387"/>
    </location>
</feature>
<comment type="similarity">
    <text evidence="1">Belongs to the sorting nexin family.</text>
</comment>
<evidence type="ECO:0000256" key="1">
    <source>
        <dbReference type="ARBA" id="ARBA00010883"/>
    </source>
</evidence>
<protein>
    <recommendedName>
        <fullName evidence="3">PXA domain-containing protein</fullName>
    </recommendedName>
</protein>
<feature type="region of interest" description="Disordered" evidence="2">
    <location>
        <begin position="714"/>
        <end position="865"/>
    </location>
</feature>
<organism evidence="4 5">
    <name type="scientific">Cyphellophora europaea (strain CBS 101466)</name>
    <name type="common">Phialophora europaea</name>
    <dbReference type="NCBI Taxonomy" id="1220924"/>
    <lineage>
        <taxon>Eukaryota</taxon>
        <taxon>Fungi</taxon>
        <taxon>Dikarya</taxon>
        <taxon>Ascomycota</taxon>
        <taxon>Pezizomycotina</taxon>
        <taxon>Eurotiomycetes</taxon>
        <taxon>Chaetothyriomycetidae</taxon>
        <taxon>Chaetothyriales</taxon>
        <taxon>Cyphellophoraceae</taxon>
        <taxon>Cyphellophora</taxon>
    </lineage>
</organism>
<dbReference type="InterPro" id="IPR003114">
    <property type="entry name" value="Phox_assoc"/>
</dbReference>
<dbReference type="VEuPathDB" id="FungiDB:HMPREF1541_06025"/>